<dbReference type="VEuPathDB" id="ToxoDB:LOC113147185"/>
<dbReference type="Proteomes" id="UP000095192">
    <property type="component" value="Unassembled WGS sequence"/>
</dbReference>
<sequence>MLSQVFILSPRGDCLISRDFRRDVPRGAAEIFLRKVRFWGQQQQQEVSATSDGSPTVAAGSEAPPVFTVGGLSFAFLRRSGLLFVLVTQQNPSPSLLIEVLLRIVKAIKVAPLHCTLHCTVYRPPTHVLRSFLEKRCKSQS</sequence>
<dbReference type="Gene3D" id="3.30.450.60">
    <property type="match status" value="1"/>
</dbReference>
<proteinExistence type="predicted"/>
<dbReference type="EMBL" id="JROU02001850">
    <property type="protein sequence ID" value="OEH75018.1"/>
    <property type="molecule type" value="Genomic_DNA"/>
</dbReference>
<dbReference type="InterPro" id="IPR011012">
    <property type="entry name" value="Longin-like_dom_sf"/>
</dbReference>
<dbReference type="VEuPathDB" id="ToxoDB:cyc_05678"/>
<evidence type="ECO:0000313" key="1">
    <source>
        <dbReference type="EMBL" id="OEH75018.1"/>
    </source>
</evidence>
<accession>A0A1D3CUZ2</accession>
<organism evidence="1 2">
    <name type="scientific">Cyclospora cayetanensis</name>
    <dbReference type="NCBI Taxonomy" id="88456"/>
    <lineage>
        <taxon>Eukaryota</taxon>
        <taxon>Sar</taxon>
        <taxon>Alveolata</taxon>
        <taxon>Apicomplexa</taxon>
        <taxon>Conoidasida</taxon>
        <taxon>Coccidia</taxon>
        <taxon>Eucoccidiorida</taxon>
        <taxon>Eimeriorina</taxon>
        <taxon>Eimeriidae</taxon>
        <taxon>Cyclospora</taxon>
    </lineage>
</organism>
<dbReference type="AlphaFoldDB" id="A0A1D3CUZ2"/>
<reference evidence="1 2" key="1">
    <citation type="journal article" date="2016" name="BMC Genomics">
        <title>Comparative genomics reveals Cyclospora cayetanensis possesses coccidia-like metabolism and invasion components but unique surface antigens.</title>
        <authorList>
            <person name="Liu S."/>
            <person name="Wang L."/>
            <person name="Zheng H."/>
            <person name="Xu Z."/>
            <person name="Roellig D.M."/>
            <person name="Li N."/>
            <person name="Frace M.A."/>
            <person name="Tang K."/>
            <person name="Arrowood M.J."/>
            <person name="Moss D.M."/>
            <person name="Zhang L."/>
            <person name="Feng Y."/>
            <person name="Xiao L."/>
        </authorList>
    </citation>
    <scope>NUCLEOTIDE SEQUENCE [LARGE SCALE GENOMIC DNA]</scope>
    <source>
        <strain evidence="1 2">CHN_HEN01</strain>
    </source>
</reference>
<evidence type="ECO:0000313" key="2">
    <source>
        <dbReference type="Proteomes" id="UP000095192"/>
    </source>
</evidence>
<gene>
    <name evidence="1" type="ORF">cyc_05678</name>
</gene>
<name>A0A1D3CUZ2_9EIME</name>
<comment type="caution">
    <text evidence="1">The sequence shown here is derived from an EMBL/GenBank/DDBJ whole genome shotgun (WGS) entry which is preliminary data.</text>
</comment>
<keyword evidence="2" id="KW-1185">Reference proteome</keyword>
<dbReference type="SUPFAM" id="SSF64356">
    <property type="entry name" value="SNARE-like"/>
    <property type="match status" value="1"/>
</dbReference>
<protein>
    <submittedName>
        <fullName evidence="1">Coatomer protein gamma sub-unit</fullName>
    </submittedName>
</protein>
<dbReference type="InParanoid" id="A0A1D3CUZ2"/>